<evidence type="ECO:0000313" key="3">
    <source>
        <dbReference type="EMBL" id="MQL84436.1"/>
    </source>
</evidence>
<proteinExistence type="predicted"/>
<feature type="compositionally biased region" description="Basic and acidic residues" evidence="1">
    <location>
        <begin position="653"/>
        <end position="670"/>
    </location>
</feature>
<dbReference type="EMBL" id="NMUH01000761">
    <property type="protein sequence ID" value="MQL84436.1"/>
    <property type="molecule type" value="Genomic_DNA"/>
</dbReference>
<feature type="domain" description="Aminotransferase-like plant mobile" evidence="2">
    <location>
        <begin position="104"/>
        <end position="289"/>
    </location>
</feature>
<dbReference type="GO" id="GO:0010073">
    <property type="term" value="P:meristem maintenance"/>
    <property type="evidence" value="ECO:0007669"/>
    <property type="project" value="InterPro"/>
</dbReference>
<feature type="region of interest" description="Disordered" evidence="1">
    <location>
        <begin position="1"/>
        <end position="63"/>
    </location>
</feature>
<dbReference type="PANTHER" id="PTHR46033:SF8">
    <property type="entry name" value="PROTEIN MAINTENANCE OF MERISTEMS-LIKE"/>
    <property type="match status" value="1"/>
</dbReference>
<name>A0A843UQ48_COLES</name>
<evidence type="ECO:0000313" key="4">
    <source>
        <dbReference type="Proteomes" id="UP000652761"/>
    </source>
</evidence>
<accession>A0A843UQ48</accession>
<keyword evidence="4" id="KW-1185">Reference proteome</keyword>
<dbReference type="InterPro" id="IPR044824">
    <property type="entry name" value="MAIN-like"/>
</dbReference>
<organism evidence="3 4">
    <name type="scientific">Colocasia esculenta</name>
    <name type="common">Wild taro</name>
    <name type="synonym">Arum esculentum</name>
    <dbReference type="NCBI Taxonomy" id="4460"/>
    <lineage>
        <taxon>Eukaryota</taxon>
        <taxon>Viridiplantae</taxon>
        <taxon>Streptophyta</taxon>
        <taxon>Embryophyta</taxon>
        <taxon>Tracheophyta</taxon>
        <taxon>Spermatophyta</taxon>
        <taxon>Magnoliopsida</taxon>
        <taxon>Liliopsida</taxon>
        <taxon>Araceae</taxon>
        <taxon>Aroideae</taxon>
        <taxon>Colocasieae</taxon>
        <taxon>Colocasia</taxon>
    </lineage>
</organism>
<evidence type="ECO:0000259" key="2">
    <source>
        <dbReference type="Pfam" id="PF10536"/>
    </source>
</evidence>
<dbReference type="Pfam" id="PF10536">
    <property type="entry name" value="PMD"/>
    <property type="match status" value="1"/>
</dbReference>
<gene>
    <name evidence="3" type="ORF">Taro_016933</name>
</gene>
<evidence type="ECO:0000256" key="1">
    <source>
        <dbReference type="SAM" id="MobiDB-lite"/>
    </source>
</evidence>
<dbReference type="Proteomes" id="UP000652761">
    <property type="component" value="Unassembled WGS sequence"/>
</dbReference>
<dbReference type="AlphaFoldDB" id="A0A843UQ48"/>
<feature type="compositionally biased region" description="Acidic residues" evidence="1">
    <location>
        <begin position="44"/>
        <end position="58"/>
    </location>
</feature>
<reference evidence="3" key="1">
    <citation type="submission" date="2017-07" db="EMBL/GenBank/DDBJ databases">
        <title>Taro Niue Genome Assembly and Annotation.</title>
        <authorList>
            <person name="Atibalentja N."/>
            <person name="Keating K."/>
            <person name="Fields C.J."/>
        </authorList>
    </citation>
    <scope>NUCLEOTIDE SEQUENCE</scope>
    <source>
        <strain evidence="3">Niue_2</strain>
        <tissue evidence="3">Leaf</tissue>
    </source>
</reference>
<dbReference type="InterPro" id="IPR019557">
    <property type="entry name" value="AminoTfrase-like_pln_mobile"/>
</dbReference>
<comment type="caution">
    <text evidence="3">The sequence shown here is derived from an EMBL/GenBank/DDBJ whole genome shotgun (WGS) entry which is preliminary data.</text>
</comment>
<feature type="region of interest" description="Disordered" evidence="1">
    <location>
        <begin position="635"/>
        <end position="694"/>
    </location>
</feature>
<feature type="compositionally biased region" description="Basic residues" evidence="1">
    <location>
        <begin position="16"/>
        <end position="25"/>
    </location>
</feature>
<protein>
    <recommendedName>
        <fullName evidence="2">Aminotransferase-like plant mobile domain-containing protein</fullName>
    </recommendedName>
</protein>
<sequence>MEGEHREGQGGDGGGRRRKKTIRRRQPGEGPSKAAPEVPPVVPMEEETVPAAGNDDEPIGPKKSELRSQLGWAVVWAIYDGLLDFQRRRLEGMGFGPFLQLEELTPDGALIQALKERWDPECHAFLFLWGHMIPTLEDVVQITDLRVGGQAVTGTTYTSYQEPVERLLGLEVRGERSSLVQRTTLQASLGVASARHQMGESQADYMARLTEDARAVLAEEEGDAADKDLRRFLTLVIGKLILGTRGDPVGCRCLPLLEDLSSVGNYAWGAALLAHLFDSLGTSSRETGVGILSPPLPGSRGGEATQRYTSPTALAIFPRRAVPAVTGDLDPRHPGYHPVRWTPYVGEDDATQPLVERGRPYFGRDIWLHYFNTVVPLHHRLVARTLGLHQAVVEFPTRHRAWERPGRSFRGIQQVTDWTVREVVSEATSDEDYFRAYARRYGAQVYKGTRRPLDPEGRISSLEGVLHSTIQKQDDLQAVVDQLRAELDRAQQMVGGASSSREDPGRSVLEGQLASAVTRAEDALAQLQERRELRDALARTTMLEAEMAELRLRPEIAEVAQWREAAEEATQWRQEAAEAAGWRQEAEEAARLRTEAGDLRTQLGEERHRCDMLRSEMKGLERALALVRRSRSVASRSGIPSGFAGHYLTGSSERWRNEEEERRRRERAPEGSETGPRDMAPPSPRLSEGTGESG</sequence>
<dbReference type="PANTHER" id="PTHR46033">
    <property type="entry name" value="PROTEIN MAIN-LIKE 2"/>
    <property type="match status" value="1"/>
</dbReference>